<reference evidence="1" key="1">
    <citation type="submission" date="2022-06" db="EMBL/GenBank/DDBJ databases">
        <title>Uncovering the hologenomic basis of an extraordinary plant invasion.</title>
        <authorList>
            <person name="Bieker V.C."/>
            <person name="Martin M.D."/>
            <person name="Gilbert T."/>
            <person name="Hodgins K."/>
            <person name="Battlay P."/>
            <person name="Petersen B."/>
            <person name="Wilson J."/>
        </authorList>
    </citation>
    <scope>NUCLEOTIDE SEQUENCE</scope>
    <source>
        <strain evidence="1">AA19_3_7</strain>
        <tissue evidence="1">Leaf</tissue>
    </source>
</reference>
<evidence type="ECO:0000313" key="1">
    <source>
        <dbReference type="EMBL" id="KAI7756042.1"/>
    </source>
</evidence>
<name>A0AAD5GUG8_AMBAR</name>
<organism evidence="1 2">
    <name type="scientific">Ambrosia artemisiifolia</name>
    <name type="common">Common ragweed</name>
    <dbReference type="NCBI Taxonomy" id="4212"/>
    <lineage>
        <taxon>Eukaryota</taxon>
        <taxon>Viridiplantae</taxon>
        <taxon>Streptophyta</taxon>
        <taxon>Embryophyta</taxon>
        <taxon>Tracheophyta</taxon>
        <taxon>Spermatophyta</taxon>
        <taxon>Magnoliopsida</taxon>
        <taxon>eudicotyledons</taxon>
        <taxon>Gunneridae</taxon>
        <taxon>Pentapetalae</taxon>
        <taxon>asterids</taxon>
        <taxon>campanulids</taxon>
        <taxon>Asterales</taxon>
        <taxon>Asteraceae</taxon>
        <taxon>Asteroideae</taxon>
        <taxon>Heliantheae alliance</taxon>
        <taxon>Heliantheae</taxon>
        <taxon>Ambrosia</taxon>
    </lineage>
</organism>
<dbReference type="AlphaFoldDB" id="A0AAD5GUG8"/>
<accession>A0AAD5GUG8</accession>
<keyword evidence="2" id="KW-1185">Reference proteome</keyword>
<evidence type="ECO:0000313" key="2">
    <source>
        <dbReference type="Proteomes" id="UP001206925"/>
    </source>
</evidence>
<sequence length="191" mass="20837">TLPLLPPLNLITILTITKQNLGEPNGPLHLLHSVFTSLPLTPPGPYDTNPINAEPFKTIALHNLSVVSDFNPGSRSGLMAANKKKNVGSVVMEEEVMSKLKLVSIFDSSALIDAAALGEYTKTISDFSVFICEQKLYSKAQLKQHIDTDDSEVDGSESERGGFLLLYKVKAGRIQGPVEGCKFLVNQRKQE</sequence>
<dbReference type="EMBL" id="JAMZMK010000623">
    <property type="protein sequence ID" value="KAI7756042.1"/>
    <property type="molecule type" value="Genomic_DNA"/>
</dbReference>
<dbReference type="Proteomes" id="UP001206925">
    <property type="component" value="Unassembled WGS sequence"/>
</dbReference>
<feature type="non-terminal residue" evidence="1">
    <location>
        <position position="191"/>
    </location>
</feature>
<comment type="caution">
    <text evidence="1">The sequence shown here is derived from an EMBL/GenBank/DDBJ whole genome shotgun (WGS) entry which is preliminary data.</text>
</comment>
<gene>
    <name evidence="1" type="ORF">M8C21_032297</name>
</gene>
<proteinExistence type="predicted"/>
<protein>
    <submittedName>
        <fullName evidence="1">Uncharacterized protein</fullName>
    </submittedName>
</protein>